<dbReference type="OrthoDB" id="9763537at2"/>
<dbReference type="GO" id="GO:0030203">
    <property type="term" value="P:glycosaminoglycan metabolic process"/>
    <property type="evidence" value="ECO:0007669"/>
    <property type="project" value="TreeGrafter"/>
</dbReference>
<dbReference type="Pfam" id="PF02838">
    <property type="entry name" value="Glyco_hydro_20b"/>
    <property type="match status" value="1"/>
</dbReference>
<dbReference type="GO" id="GO:0005975">
    <property type="term" value="P:carbohydrate metabolic process"/>
    <property type="evidence" value="ECO:0007669"/>
    <property type="project" value="InterPro"/>
</dbReference>
<name>A0A1R4J1B7_9MICO</name>
<dbReference type="EC" id="3.2.1.52" evidence="3"/>
<dbReference type="GO" id="GO:0004563">
    <property type="term" value="F:beta-N-acetylhexosaminidase activity"/>
    <property type="evidence" value="ECO:0007669"/>
    <property type="project" value="UniProtKB-EC"/>
</dbReference>
<dbReference type="InterPro" id="IPR015882">
    <property type="entry name" value="HEX_bac_N"/>
</dbReference>
<evidence type="ECO:0000256" key="1">
    <source>
        <dbReference type="ARBA" id="ARBA00001231"/>
    </source>
</evidence>
<protein>
    <recommendedName>
        <fullName evidence="3">beta-N-acetylhexosaminidase</fullName>
        <ecNumber evidence="3">3.2.1.52</ecNumber>
    </recommendedName>
</protein>
<evidence type="ECO:0000313" key="9">
    <source>
        <dbReference type="EMBL" id="SJN25882.1"/>
    </source>
</evidence>
<reference evidence="10" key="1">
    <citation type="submission" date="2017-02" db="EMBL/GenBank/DDBJ databases">
        <authorList>
            <person name="Dridi B."/>
        </authorList>
    </citation>
    <scope>NUCLEOTIDE SEQUENCE [LARGE SCALE GENOMIC DNA]</scope>
    <source>
        <strain evidence="10">EB411</strain>
    </source>
</reference>
<dbReference type="Gene3D" id="3.30.379.10">
    <property type="entry name" value="Chitobiase/beta-hexosaminidase domain 2-like"/>
    <property type="match status" value="1"/>
</dbReference>
<dbReference type="Proteomes" id="UP000196778">
    <property type="component" value="Unassembled WGS sequence"/>
</dbReference>
<evidence type="ECO:0000256" key="6">
    <source>
        <dbReference type="PIRSR" id="PIRSR625705-1"/>
    </source>
</evidence>
<keyword evidence="10" id="KW-1185">Reference proteome</keyword>
<sequence>MSAAISPRPRHVAAADGALRLTGPLTVRAPERLDWAAADVAAFAQATAGVELRWVDGDGDGDGEPDVVLELVDGGDPSLGPAASGVEPRADASADERSVVVVAPAGARILAAHAEGLFRGLTTLLQLRLAHGEEGIPAQTVTDGPVYRWRGLSFDAVRCWYEIEVLERLVDLLAWHKLSVLHLHLSDVQAWRLPIPGWPRLTEGGAHYGTAQVEALIDYAARRFVTVVLEIDMPGHTHCAVAAYPELSGGRTAVHPFASFLDPDAEPVRALRRDVVAELVRLSPGPFVHVGGDEAFGMPGELYRRFVADAIAEVHAAGRRVIGWQETTRSAALTPDDAVQLWISPGDGVDAEAMKATTPAEFHPLVELVAESFLEAPGDVGRAAESAVPLIVSPTAPLYLDRKYAEASIVPEQNDRLARLGFPNYEPAPSTALCGWDPAVQKDVVAAGAVVAGVEAAIWAETIDDVAGLSLLLLPRLALVADIAWGSPADGGVEHAGRFDTHARVWSALGFGDYFRSVLFFSPEP</sequence>
<evidence type="ECO:0000256" key="5">
    <source>
        <dbReference type="ARBA" id="ARBA00023295"/>
    </source>
</evidence>
<dbReference type="InterPro" id="IPR017853">
    <property type="entry name" value="GH"/>
</dbReference>
<dbReference type="InterPro" id="IPR015883">
    <property type="entry name" value="Glyco_hydro_20_cat"/>
</dbReference>
<evidence type="ECO:0000313" key="10">
    <source>
        <dbReference type="Proteomes" id="UP000196778"/>
    </source>
</evidence>
<keyword evidence="4 9" id="KW-0378">Hydrolase</keyword>
<proteinExistence type="inferred from homology"/>
<evidence type="ECO:0000256" key="2">
    <source>
        <dbReference type="ARBA" id="ARBA00006285"/>
    </source>
</evidence>
<evidence type="ECO:0000256" key="4">
    <source>
        <dbReference type="ARBA" id="ARBA00022801"/>
    </source>
</evidence>
<evidence type="ECO:0000259" key="7">
    <source>
        <dbReference type="Pfam" id="PF00728"/>
    </source>
</evidence>
<dbReference type="AlphaFoldDB" id="A0A1R4J1B7"/>
<dbReference type="PANTHER" id="PTHR22600:SF57">
    <property type="entry name" value="BETA-N-ACETYLHEXOSAMINIDASE"/>
    <property type="match status" value="1"/>
</dbReference>
<dbReference type="InterPro" id="IPR029018">
    <property type="entry name" value="Hex-like_dom2"/>
</dbReference>
<comment type="similarity">
    <text evidence="2">Belongs to the glycosyl hydrolase 20 family.</text>
</comment>
<evidence type="ECO:0000256" key="3">
    <source>
        <dbReference type="ARBA" id="ARBA00012663"/>
    </source>
</evidence>
<organism evidence="9 10">
    <name type="scientific">Mycetocola reblochoni REB411</name>
    <dbReference type="NCBI Taxonomy" id="1255698"/>
    <lineage>
        <taxon>Bacteria</taxon>
        <taxon>Bacillati</taxon>
        <taxon>Actinomycetota</taxon>
        <taxon>Actinomycetes</taxon>
        <taxon>Micrococcales</taxon>
        <taxon>Microbacteriaceae</taxon>
        <taxon>Mycetocola</taxon>
    </lineage>
</organism>
<dbReference type="EMBL" id="FUKR01000028">
    <property type="protein sequence ID" value="SJN25882.1"/>
    <property type="molecule type" value="Genomic_DNA"/>
</dbReference>
<keyword evidence="5 9" id="KW-0326">Glycosidase</keyword>
<feature type="domain" description="Glycoside hydrolase family 20 catalytic" evidence="7">
    <location>
        <begin position="147"/>
        <end position="295"/>
    </location>
</feature>
<dbReference type="SUPFAM" id="SSF55545">
    <property type="entry name" value="beta-N-acetylhexosaminidase-like domain"/>
    <property type="match status" value="1"/>
</dbReference>
<comment type="catalytic activity">
    <reaction evidence="1">
        <text>Hydrolysis of terminal non-reducing N-acetyl-D-hexosamine residues in N-acetyl-beta-D-hexosaminides.</text>
        <dbReference type="EC" id="3.2.1.52"/>
    </reaction>
</comment>
<feature type="active site" description="Proton donor" evidence="6">
    <location>
        <position position="294"/>
    </location>
</feature>
<dbReference type="SUPFAM" id="SSF51445">
    <property type="entry name" value="(Trans)glycosidases"/>
    <property type="match status" value="1"/>
</dbReference>
<dbReference type="PRINTS" id="PR00738">
    <property type="entry name" value="GLHYDRLASE20"/>
</dbReference>
<dbReference type="RefSeq" id="WP_087136553.1">
    <property type="nucleotide sequence ID" value="NZ_FUKR01000028.1"/>
</dbReference>
<dbReference type="Gene3D" id="3.20.20.80">
    <property type="entry name" value="Glycosidases"/>
    <property type="match status" value="1"/>
</dbReference>
<dbReference type="InterPro" id="IPR025705">
    <property type="entry name" value="Beta_hexosaminidase_sua/sub"/>
</dbReference>
<accession>A0A1R4J1B7</accession>
<gene>
    <name evidence="9" type="ORF">FM119_04830</name>
</gene>
<dbReference type="GO" id="GO:0016020">
    <property type="term" value="C:membrane"/>
    <property type="evidence" value="ECO:0007669"/>
    <property type="project" value="TreeGrafter"/>
</dbReference>
<evidence type="ECO:0000259" key="8">
    <source>
        <dbReference type="Pfam" id="PF02838"/>
    </source>
</evidence>
<feature type="domain" description="Beta-hexosaminidase bacterial type N-terminal" evidence="8">
    <location>
        <begin position="4"/>
        <end position="143"/>
    </location>
</feature>
<dbReference type="Pfam" id="PF00728">
    <property type="entry name" value="Glyco_hydro_20"/>
    <property type="match status" value="2"/>
</dbReference>
<feature type="domain" description="Glycoside hydrolase family 20 catalytic" evidence="7">
    <location>
        <begin position="380"/>
        <end position="486"/>
    </location>
</feature>
<dbReference type="PANTHER" id="PTHR22600">
    <property type="entry name" value="BETA-HEXOSAMINIDASE"/>
    <property type="match status" value="1"/>
</dbReference>